<dbReference type="STRING" id="1209926.A0A1G4ASQ7"/>
<evidence type="ECO:0000313" key="4">
    <source>
        <dbReference type="Proteomes" id="UP000176998"/>
    </source>
</evidence>
<keyword evidence="1" id="KW-0663">Pyridoxal phosphate</keyword>
<feature type="domain" description="Aminotransferase class I/classII large" evidence="2">
    <location>
        <begin position="41"/>
        <end position="74"/>
    </location>
</feature>
<evidence type="ECO:0000259" key="2">
    <source>
        <dbReference type="Pfam" id="PF00155"/>
    </source>
</evidence>
<dbReference type="InterPro" id="IPR015422">
    <property type="entry name" value="PyrdxlP-dep_Trfase_small"/>
</dbReference>
<dbReference type="RefSeq" id="XP_022469306.1">
    <property type="nucleotide sequence ID" value="XM_022624159.1"/>
</dbReference>
<accession>A0A1G4ASQ7</accession>
<dbReference type="InterPro" id="IPR015421">
    <property type="entry name" value="PyrdxlP-dep_Trfase_major"/>
</dbReference>
<reference evidence="3 4" key="1">
    <citation type="submission" date="2016-09" db="EMBL/GenBank/DDBJ databases">
        <authorList>
            <person name="Capua I."/>
            <person name="De Benedictis P."/>
            <person name="Joannis T."/>
            <person name="Lombin L.H."/>
            <person name="Cattoli G."/>
        </authorList>
    </citation>
    <scope>NUCLEOTIDE SEQUENCE [LARGE SCALE GENOMIC DNA]</scope>
    <source>
        <strain evidence="3 4">IMI 309357</strain>
    </source>
</reference>
<keyword evidence="4" id="KW-1185">Reference proteome</keyword>
<dbReference type="GO" id="GO:0006520">
    <property type="term" value="P:amino acid metabolic process"/>
    <property type="evidence" value="ECO:0007669"/>
    <property type="project" value="TreeGrafter"/>
</dbReference>
<dbReference type="PANTHER" id="PTHR43795">
    <property type="entry name" value="BIFUNCTIONAL ASPARTATE AMINOTRANSFERASE AND GLUTAMATE/ASPARTATE-PREPHENATE AMINOTRANSFERASE-RELATED"/>
    <property type="match status" value="1"/>
</dbReference>
<dbReference type="AlphaFoldDB" id="A0A1G4ASQ7"/>
<dbReference type="PANTHER" id="PTHR43795:SF39">
    <property type="entry name" value="AMINOTRANSFERASE CLASS I_CLASSII DOMAIN-CONTAINING PROTEIN"/>
    <property type="match status" value="1"/>
</dbReference>
<evidence type="ECO:0000313" key="3">
    <source>
        <dbReference type="EMBL" id="OHE92136.1"/>
    </source>
</evidence>
<dbReference type="InterPro" id="IPR015424">
    <property type="entry name" value="PyrdxlP-dep_Trfase"/>
</dbReference>
<gene>
    <name evidence="3" type="ORF">CORC01_12539</name>
</gene>
<protein>
    <recommendedName>
        <fullName evidence="2">Aminotransferase class I/classII large domain-containing protein</fullName>
    </recommendedName>
</protein>
<dbReference type="GO" id="GO:0030170">
    <property type="term" value="F:pyridoxal phosphate binding"/>
    <property type="evidence" value="ECO:0007669"/>
    <property type="project" value="InterPro"/>
</dbReference>
<dbReference type="Gene3D" id="3.90.1150.10">
    <property type="entry name" value="Aspartate Aminotransferase, domain 1"/>
    <property type="match status" value="1"/>
</dbReference>
<name>A0A1G4ASQ7_9PEZI</name>
<dbReference type="InterPro" id="IPR050478">
    <property type="entry name" value="Ethylene_sulfur-biosynth"/>
</dbReference>
<organism evidence="3 4">
    <name type="scientific">Colletotrichum orchidophilum</name>
    <dbReference type="NCBI Taxonomy" id="1209926"/>
    <lineage>
        <taxon>Eukaryota</taxon>
        <taxon>Fungi</taxon>
        <taxon>Dikarya</taxon>
        <taxon>Ascomycota</taxon>
        <taxon>Pezizomycotina</taxon>
        <taxon>Sordariomycetes</taxon>
        <taxon>Hypocreomycetidae</taxon>
        <taxon>Glomerellales</taxon>
        <taxon>Glomerellaceae</taxon>
        <taxon>Colletotrichum</taxon>
    </lineage>
</organism>
<proteinExistence type="predicted"/>
<dbReference type="Proteomes" id="UP000176998">
    <property type="component" value="Unassembled WGS sequence"/>
</dbReference>
<dbReference type="Gene3D" id="3.40.640.10">
    <property type="entry name" value="Type I PLP-dependent aspartate aminotransferase-like (Major domain)"/>
    <property type="match status" value="1"/>
</dbReference>
<dbReference type="OrthoDB" id="7042322at2759"/>
<dbReference type="InterPro" id="IPR004839">
    <property type="entry name" value="Aminotransferase_I/II_large"/>
</dbReference>
<evidence type="ECO:0000256" key="1">
    <source>
        <dbReference type="ARBA" id="ARBA00022898"/>
    </source>
</evidence>
<dbReference type="GeneID" id="34565669"/>
<dbReference type="SUPFAM" id="SSF53383">
    <property type="entry name" value="PLP-dependent transferases"/>
    <property type="match status" value="1"/>
</dbReference>
<dbReference type="Pfam" id="PF00155">
    <property type="entry name" value="Aminotran_1_2"/>
    <property type="match status" value="1"/>
</dbReference>
<dbReference type="EMBL" id="MJBS01000157">
    <property type="protein sequence ID" value="OHE92136.1"/>
    <property type="molecule type" value="Genomic_DNA"/>
</dbReference>
<comment type="caution">
    <text evidence="3">The sequence shown here is derived from an EMBL/GenBank/DDBJ whole genome shotgun (WGS) entry which is preliminary data.</text>
</comment>
<sequence>MSHGLTTRGSIAAKSDDGMLLWKIIQDLLDPGTNTGGYTWFSPEMIVELMRLCQKYNMHLISDEIYALFVWNSTIDTQPAPANAAFFLWVDLGKAYREQYPGIEVRDISTGVMRALLDKNVFLASGKQFRSEQPRWFRIVFFNKKELLLEGLEGVAAALDV</sequence>
<dbReference type="GO" id="GO:0008483">
    <property type="term" value="F:transaminase activity"/>
    <property type="evidence" value="ECO:0007669"/>
    <property type="project" value="TreeGrafter"/>
</dbReference>